<keyword evidence="3" id="KW-0677">Repeat</keyword>
<keyword evidence="2" id="KW-0963">Cytoplasm</keyword>
<evidence type="ECO:0000256" key="7">
    <source>
        <dbReference type="SAM" id="MobiDB-lite"/>
    </source>
</evidence>
<evidence type="ECO:0000256" key="6">
    <source>
        <dbReference type="PROSITE-ProRule" id="PRU00103"/>
    </source>
</evidence>
<dbReference type="GO" id="GO:0044732">
    <property type="term" value="C:mitotic spindle pole body"/>
    <property type="evidence" value="ECO:0007669"/>
    <property type="project" value="UniProtKB-ARBA"/>
</dbReference>
<feature type="compositionally biased region" description="Polar residues" evidence="7">
    <location>
        <begin position="1577"/>
        <end position="1590"/>
    </location>
</feature>
<feature type="domain" description="TOG" evidence="8">
    <location>
        <begin position="882"/>
        <end position="1120"/>
    </location>
</feature>
<dbReference type="InterPro" id="IPR011989">
    <property type="entry name" value="ARM-like"/>
</dbReference>
<feature type="compositionally biased region" description="Low complexity" evidence="7">
    <location>
        <begin position="1217"/>
        <end position="1227"/>
    </location>
</feature>
<dbReference type="InterPro" id="IPR045110">
    <property type="entry name" value="XMAP215"/>
</dbReference>
<proteinExistence type="inferred from homology"/>
<dbReference type="InterPro" id="IPR016024">
    <property type="entry name" value="ARM-type_fold"/>
</dbReference>
<keyword evidence="10" id="KW-1185">Reference proteome</keyword>
<comment type="similarity">
    <text evidence="5">Belongs to the TOG/XMAP215 family.</text>
</comment>
<dbReference type="SMART" id="SM01349">
    <property type="entry name" value="TOG"/>
    <property type="match status" value="5"/>
</dbReference>
<keyword evidence="4" id="KW-0206">Cytoskeleton</keyword>
<feature type="compositionally biased region" description="Low complexity" evidence="7">
    <location>
        <begin position="1971"/>
        <end position="1988"/>
    </location>
</feature>
<evidence type="ECO:0000259" key="8">
    <source>
        <dbReference type="SMART" id="SM01349"/>
    </source>
</evidence>
<feature type="region of interest" description="Disordered" evidence="7">
    <location>
        <begin position="2102"/>
        <end position="2133"/>
    </location>
</feature>
<sequence length="2181" mass="234126">MDGPPPPEEDFSAIPLNERITHKNWKARVHGYEALQKLFSTTTSEDDPAFRPYLNNSDLLKKIALDTNAVAQEKGVECLLFLVRFAGENAAKTREAVLPALVDKCYGSTRSGTKQKALELTLDYVEVENSGEGVVRDILPGLAAKQPKVVAGSVTALKDIVRAYGPKVVPPGPILKSLPKIFGHSDKTVRAEGTLLVQSLYTYMGPAIQSFLSELKPVQVKELNEGFEVLDKDGKGQGTGKQERWTKVQAREREAAEMLGSGAGEAVEEEAPPDPRAFLEEVDIVPKIPPDFQALVASSKWKERKETLEAVLEIVKNTPKIKDSNDIAPIVGALAKRMADANVMCVIAACNVIEGLAKGIGEGFGKYRQTIVPPMLERFKERKQNVVDAIGAGLDEVFATSSLPDLTEDILNSLKVKNPQVKEGTLKFLVRCLSNTRIPPAKADVKPMSETLAALLEDSFEPIRIAAAEGLGTLMKIVGERQLNPVVDPLDDLRKAKVKEAFEKAIVKCKSGAAPPKPPPPKPAAAPPPKRAPPPKQDDDELLDDIKPPTKTPGKVPARFLAKKAPAAPAESAAPAAPAFAPPAPKKLPAVAPPPTAKAGGVKGSAPPAAASEVVKYKYTPEDAEAIAADFVPANMAAELGDGNWKVRLASLEEFGTWLEGQVDKCECEVLFRFLGKKPGWNEKNFQVSAKQFGILKMLAEQSPTFSKSCVAHAASHLTEKLGDMKLKKPAGEALITFAERTSLSFVLSQAYDPISKQKAPKMLADSIVWVNQALTEFGIAGLQLRPLIEFLKTALKNSNAGVRSSATNTLVTVRLFAGAGIRDLLEDLNAQLLTTIQGEFDKVDGQAPPVPTRVSADIAAAPAAGGSKGKGGGGGGDPLDELFPRVDLDKLVGATTILADAKSDAWKTRKEALELLQATLDIGTNKRLKPNMGDIGQVLKARLADTNKVVQGLALDIVSRIATGMNKPFEKYCRILVTPVAAVLADQKPHIRAAATATLTAIATACEGLDPMVHPITSSLESTNPVFRSSLFAWIADWFKAHEPSSLDLAEWAPPVVASLDDRNADVRKGAQAILPFVIRFSSFDHVMRETNSMKAASRQSVTPMIQAAKALAGVGSAPAAPAAPANQPAASGSARASIAPLPAIASLESAAPGPKRQVGTGARARKVESLSLRPESRTSVIESPPPSARFGVKGKIAGPSKRTVSAATRSAEPVTPTSSSFPFSGGSNGAKAARLARDGTRWIIEGGPTRKDLMDTLQHQMDPYVSRDLLALLFRSDHNAVTDHVTGLGIICDCYDQAAAGEESFGVPIDDMRTILVNNADLVFKYVSTQVHEPQPNLISKCMDALDSILALLGGMSYQLTEGEALCFVPTVILKLGDARETIRNRVSNIIQTLPRVYAYSRLFQLLLDHGLKSKVAKTRQGTLDELATILRKSGMNACDPNKAFRLMAALISDKDAAVRKSALSAIGEGYTLEGDRVWNYVGQLSLKDKTQLEERLRRVNGPAKSESPVRSDKTDSPVPSQVTRLTSQYGRPGSPSRLGGLPRSGSPAVVSRLGPSASNTRLSRAPSPVPPTPRSASPALSSLQHGGNTVPPSPTRRTLLPSRMAPPRLRPNALQSSEPAAPPPERPRNASNGLSHLSRPSNGHVNAAPPSELAYEQQPSSDGISITISSILSSDPARSVNALKKIQKILEVSSSGGGIPSPFSDLADHTEGLMETITLQMAHVFERHEAITEPANFRLAKHLIQTLNAFCDHAILAESLTVDILTSLLEELTMRLLQTDESRDVKIKDLSRFINMIILRLFATCRRISVFRALFNLLLQIMKPFTNGDTSPESREAKTAELVLKCIWKLARSIPADLEKHALDPVELFPAIEGFLQSIPPNEWRARATNKIPGGDMPLRTIKVIIQHVVAQYTDEVYEQLSSAFDDPSATIVYPYVYRILNSNSKAATESVRSGPSSAYEHHVRSGTPDSSQPRSPRPTSLSSTYVDSRHRSDSQTSRTASVADDAHQAIYGVEPDPDARLIEIIGHISSETTGALHKEGITELYQFLKAHPGKQVKVDKLLESTGPAFRKYIARALASRAADDDERQAAVADSLSRLESARRGSIPASPPPYKASSPRRVSGPLAGEDPALSRLHDIFQYQGRASVVSSSSSATSSHRPDSGTLMAQLAAMNGGGS</sequence>
<dbReference type="GO" id="GO:0046785">
    <property type="term" value="P:microtubule polymerization"/>
    <property type="evidence" value="ECO:0007669"/>
    <property type="project" value="InterPro"/>
</dbReference>
<evidence type="ECO:0000256" key="5">
    <source>
        <dbReference type="ARBA" id="ARBA00025722"/>
    </source>
</evidence>
<feature type="region of interest" description="Disordered" evidence="7">
    <location>
        <begin position="1953"/>
        <end position="2012"/>
    </location>
</feature>
<dbReference type="PROSITE" id="PS50077">
    <property type="entry name" value="HEAT_REPEAT"/>
    <property type="match status" value="1"/>
</dbReference>
<feature type="domain" description="TOG" evidence="8">
    <location>
        <begin position="277"/>
        <end position="511"/>
    </location>
</feature>
<dbReference type="GO" id="GO:0099070">
    <property type="term" value="C:static microtubule bundle"/>
    <property type="evidence" value="ECO:0007669"/>
    <property type="project" value="UniProtKB-ARBA"/>
</dbReference>
<dbReference type="STRING" id="930990.A0A067MXP4"/>
<dbReference type="SUPFAM" id="SSF48371">
    <property type="entry name" value="ARM repeat"/>
    <property type="match status" value="2"/>
</dbReference>
<dbReference type="FunFam" id="1.25.10.10:FF:000019">
    <property type="entry name" value="Cytoskeleton-associated protein 5"/>
    <property type="match status" value="1"/>
</dbReference>
<dbReference type="EMBL" id="KL198018">
    <property type="protein sequence ID" value="KDQ20349.1"/>
    <property type="molecule type" value="Genomic_DNA"/>
</dbReference>
<feature type="region of interest" description="Disordered" evidence="7">
    <location>
        <begin position="509"/>
        <end position="557"/>
    </location>
</feature>
<feature type="compositionally biased region" description="Pro residues" evidence="7">
    <location>
        <begin position="515"/>
        <end position="535"/>
    </location>
</feature>
<dbReference type="InterPro" id="IPR048491">
    <property type="entry name" value="XMAP215_CLASP_TOG"/>
</dbReference>
<dbReference type="Pfam" id="PF21041">
    <property type="entry name" value="XMAP215_CLASP_TOG"/>
    <property type="match status" value="2"/>
</dbReference>
<dbReference type="InterPro" id="IPR034085">
    <property type="entry name" value="TOG"/>
</dbReference>
<dbReference type="Pfam" id="PF25757">
    <property type="entry name" value="TPR_DNAAF5"/>
    <property type="match status" value="1"/>
</dbReference>
<organism evidence="9 10">
    <name type="scientific">Botryobasidium botryosum (strain FD-172 SS1)</name>
    <dbReference type="NCBI Taxonomy" id="930990"/>
    <lineage>
        <taxon>Eukaryota</taxon>
        <taxon>Fungi</taxon>
        <taxon>Dikarya</taxon>
        <taxon>Basidiomycota</taxon>
        <taxon>Agaricomycotina</taxon>
        <taxon>Agaricomycetes</taxon>
        <taxon>Cantharellales</taxon>
        <taxon>Botryobasidiaceae</taxon>
        <taxon>Botryobasidium</taxon>
    </lineage>
</organism>
<dbReference type="InterPro" id="IPR021133">
    <property type="entry name" value="HEAT_type_2"/>
</dbReference>
<dbReference type="GO" id="GO:0030951">
    <property type="term" value="P:establishment or maintenance of microtubule cytoskeleton polarity"/>
    <property type="evidence" value="ECO:0007669"/>
    <property type="project" value="InterPro"/>
</dbReference>
<dbReference type="HOGENOM" id="CLU_000539_0_0_1"/>
<dbReference type="FunFam" id="1.25.10.10:FF:000068">
    <property type="entry name" value="cytoskeleton-associated protein 5 isoform X1"/>
    <property type="match status" value="1"/>
</dbReference>
<evidence type="ECO:0000256" key="1">
    <source>
        <dbReference type="ARBA" id="ARBA00004245"/>
    </source>
</evidence>
<evidence type="ECO:0000313" key="9">
    <source>
        <dbReference type="EMBL" id="KDQ20349.1"/>
    </source>
</evidence>
<evidence type="ECO:0000256" key="2">
    <source>
        <dbReference type="ARBA" id="ARBA00022490"/>
    </source>
</evidence>
<evidence type="ECO:0000313" key="10">
    <source>
        <dbReference type="Proteomes" id="UP000027195"/>
    </source>
</evidence>
<dbReference type="GO" id="GO:0061863">
    <property type="term" value="F:microtubule plus end polymerase"/>
    <property type="evidence" value="ECO:0007669"/>
    <property type="project" value="InterPro"/>
</dbReference>
<dbReference type="Pfam" id="PF21040">
    <property type="entry name" value="CEP104-like_TOG"/>
    <property type="match status" value="1"/>
</dbReference>
<dbReference type="GO" id="GO:0000022">
    <property type="term" value="P:mitotic spindle elongation"/>
    <property type="evidence" value="ECO:0007669"/>
    <property type="project" value="UniProtKB-ARBA"/>
</dbReference>
<feature type="compositionally biased region" description="Polar residues" evidence="7">
    <location>
        <begin position="1636"/>
        <end position="1647"/>
    </location>
</feature>
<feature type="region of interest" description="Disordered" evidence="7">
    <location>
        <begin position="1498"/>
        <end position="1663"/>
    </location>
</feature>
<feature type="repeat" description="HEAT" evidence="6">
    <location>
        <begin position="448"/>
        <end position="485"/>
    </location>
</feature>
<accession>A0A067MXP4</accession>
<gene>
    <name evidence="9" type="ORF">BOTBODRAFT_153038</name>
</gene>
<dbReference type="GO" id="GO:0051315">
    <property type="term" value="P:attachment of mitotic spindle microtubules to kinetochore"/>
    <property type="evidence" value="ECO:0007669"/>
    <property type="project" value="UniProtKB-ARBA"/>
</dbReference>
<protein>
    <recommendedName>
        <fullName evidence="8">TOG domain-containing protein</fullName>
    </recommendedName>
</protein>
<dbReference type="GO" id="GO:0051010">
    <property type="term" value="F:microtubule plus-end binding"/>
    <property type="evidence" value="ECO:0007669"/>
    <property type="project" value="InterPro"/>
</dbReference>
<name>A0A067MXP4_BOTB1</name>
<feature type="region of interest" description="Disordered" evidence="7">
    <location>
        <begin position="1150"/>
        <end position="1231"/>
    </location>
</feature>
<dbReference type="GO" id="GO:1990571">
    <property type="term" value="P:meiotic centromere clustering"/>
    <property type="evidence" value="ECO:0007669"/>
    <property type="project" value="UniProtKB-ARBA"/>
</dbReference>
<feature type="domain" description="TOG" evidence="8">
    <location>
        <begin position="1258"/>
        <end position="1508"/>
    </location>
</feature>
<evidence type="ECO:0000256" key="3">
    <source>
        <dbReference type="ARBA" id="ARBA00022737"/>
    </source>
</evidence>
<dbReference type="Gene3D" id="1.25.10.10">
    <property type="entry name" value="Leucine-rich Repeat Variant"/>
    <property type="match status" value="5"/>
</dbReference>
<dbReference type="InParanoid" id="A0A067MXP4"/>
<evidence type="ECO:0000256" key="4">
    <source>
        <dbReference type="ARBA" id="ARBA00023212"/>
    </source>
</evidence>
<dbReference type="PANTHER" id="PTHR12609">
    <property type="entry name" value="MICROTUBULE ASSOCIATED PROTEIN XMAP215"/>
    <property type="match status" value="1"/>
</dbReference>
<dbReference type="OrthoDB" id="205662at2759"/>
<comment type="subcellular location">
    <subcellularLocation>
        <location evidence="1">Cytoplasm</location>
        <location evidence="1">Cytoskeleton</location>
    </subcellularLocation>
</comment>
<feature type="compositionally biased region" description="Polar residues" evidence="7">
    <location>
        <begin position="1520"/>
        <end position="1532"/>
    </location>
</feature>
<dbReference type="GO" id="GO:0005881">
    <property type="term" value="C:cytoplasmic microtubule"/>
    <property type="evidence" value="ECO:0007669"/>
    <property type="project" value="UniProtKB-ARBA"/>
</dbReference>
<reference evidence="10" key="1">
    <citation type="journal article" date="2014" name="Proc. Natl. Acad. Sci. U.S.A.">
        <title>Extensive sampling of basidiomycete genomes demonstrates inadequacy of the white-rot/brown-rot paradigm for wood decay fungi.</title>
        <authorList>
            <person name="Riley R."/>
            <person name="Salamov A.A."/>
            <person name="Brown D.W."/>
            <person name="Nagy L.G."/>
            <person name="Floudas D."/>
            <person name="Held B.W."/>
            <person name="Levasseur A."/>
            <person name="Lombard V."/>
            <person name="Morin E."/>
            <person name="Otillar R."/>
            <person name="Lindquist E.A."/>
            <person name="Sun H."/>
            <person name="LaButti K.M."/>
            <person name="Schmutz J."/>
            <person name="Jabbour D."/>
            <person name="Luo H."/>
            <person name="Baker S.E."/>
            <person name="Pisabarro A.G."/>
            <person name="Walton J.D."/>
            <person name="Blanchette R.A."/>
            <person name="Henrissat B."/>
            <person name="Martin F."/>
            <person name="Cullen D."/>
            <person name="Hibbett D.S."/>
            <person name="Grigoriev I.V."/>
        </authorList>
    </citation>
    <scope>NUCLEOTIDE SEQUENCE [LARGE SCALE GENOMIC DNA]</scope>
    <source>
        <strain evidence="10">FD-172 SS1</strain>
    </source>
</reference>
<feature type="domain" description="TOG" evidence="8">
    <location>
        <begin position="2"/>
        <end position="236"/>
    </location>
</feature>
<dbReference type="InterPro" id="IPR057978">
    <property type="entry name" value="TPR_DAAF5"/>
</dbReference>
<feature type="domain" description="TOG" evidence="8">
    <location>
        <begin position="618"/>
        <end position="850"/>
    </location>
</feature>
<dbReference type="Proteomes" id="UP000027195">
    <property type="component" value="Unassembled WGS sequence"/>
</dbReference>
<dbReference type="FunFam" id="1.25.10.10:FF:000063">
    <property type="entry name" value="Putative cytoskeleton-associated protein 5"/>
    <property type="match status" value="1"/>
</dbReference>
<dbReference type="GO" id="GO:1990498">
    <property type="term" value="C:mitotic spindle microtubule"/>
    <property type="evidence" value="ECO:0007669"/>
    <property type="project" value="UniProtKB-ARBA"/>
</dbReference>